<evidence type="ECO:0000256" key="1">
    <source>
        <dbReference type="SAM" id="SignalP"/>
    </source>
</evidence>
<organism evidence="2 3">
    <name type="scientific">Tuber melanosporum (strain Mel28)</name>
    <name type="common">Perigord black truffle</name>
    <dbReference type="NCBI Taxonomy" id="656061"/>
    <lineage>
        <taxon>Eukaryota</taxon>
        <taxon>Fungi</taxon>
        <taxon>Dikarya</taxon>
        <taxon>Ascomycota</taxon>
        <taxon>Pezizomycotina</taxon>
        <taxon>Pezizomycetes</taxon>
        <taxon>Pezizales</taxon>
        <taxon>Tuberaceae</taxon>
        <taxon>Tuber</taxon>
    </lineage>
</organism>
<evidence type="ECO:0000313" key="3">
    <source>
        <dbReference type="Proteomes" id="UP000006911"/>
    </source>
</evidence>
<evidence type="ECO:0000313" key="2">
    <source>
        <dbReference type="EMBL" id="CAZ83536.1"/>
    </source>
</evidence>
<dbReference type="Proteomes" id="UP000006911">
    <property type="component" value="Unassembled WGS sequence"/>
</dbReference>
<dbReference type="HOGENOM" id="CLU_1409751_0_0_1"/>
<name>D5GG93_TUBMM</name>
<dbReference type="EMBL" id="FN430253">
    <property type="protein sequence ID" value="CAZ83536.1"/>
    <property type="molecule type" value="Genomic_DNA"/>
</dbReference>
<dbReference type="GeneID" id="9184598"/>
<sequence>MSRYFRLPSLHLLSLCSVIRFLNLRSYFYFVQNACTPGNRSDGDASELPAHDQNLGSSETLVLPVITHITNPLCVWLRSWLRRENLFYGSGHDKSTHPAIVQPALEREELTAESRDVEKLFLEAASYLPIPPDTYPISKHYHGLNTASQNLHYGRKLPTGNDLSGNPTGKWRPTRAITVAAPKLRGPLHKRNR</sequence>
<dbReference type="RefSeq" id="XP_002839345.1">
    <property type="nucleotide sequence ID" value="XM_002839299.1"/>
</dbReference>
<keyword evidence="3" id="KW-1185">Reference proteome</keyword>
<feature type="signal peptide" evidence="1">
    <location>
        <begin position="1"/>
        <end position="21"/>
    </location>
</feature>
<keyword evidence="1" id="KW-0732">Signal</keyword>
<accession>D5GG93</accession>
<gene>
    <name evidence="2" type="ORF">GSTUM_00007269001</name>
</gene>
<reference evidence="2 3" key="1">
    <citation type="journal article" date="2010" name="Nature">
        <title>Perigord black truffle genome uncovers evolutionary origins and mechanisms of symbiosis.</title>
        <authorList>
            <person name="Martin F."/>
            <person name="Kohler A."/>
            <person name="Murat C."/>
            <person name="Balestrini R."/>
            <person name="Coutinho P.M."/>
            <person name="Jaillon O."/>
            <person name="Montanini B."/>
            <person name="Morin E."/>
            <person name="Noel B."/>
            <person name="Percudani R."/>
            <person name="Porcel B."/>
            <person name="Rubini A."/>
            <person name="Amicucci A."/>
            <person name="Amselem J."/>
            <person name="Anthouard V."/>
            <person name="Arcioni S."/>
            <person name="Artiguenave F."/>
            <person name="Aury J.M."/>
            <person name="Ballario P."/>
            <person name="Bolchi A."/>
            <person name="Brenna A."/>
            <person name="Brun A."/>
            <person name="Buee M."/>
            <person name="Cantarel B."/>
            <person name="Chevalier G."/>
            <person name="Couloux A."/>
            <person name="Da Silva C."/>
            <person name="Denoeud F."/>
            <person name="Duplessis S."/>
            <person name="Ghignone S."/>
            <person name="Hilselberger B."/>
            <person name="Iotti M."/>
            <person name="Marcais B."/>
            <person name="Mello A."/>
            <person name="Miranda M."/>
            <person name="Pacioni G."/>
            <person name="Quesneville H."/>
            <person name="Riccioni C."/>
            <person name="Ruotolo R."/>
            <person name="Splivallo R."/>
            <person name="Stocchi V."/>
            <person name="Tisserant E."/>
            <person name="Viscomi A.R."/>
            <person name="Zambonelli A."/>
            <person name="Zampieri E."/>
            <person name="Henrissat B."/>
            <person name="Lebrun M.H."/>
            <person name="Paolocci F."/>
            <person name="Bonfante P."/>
            <person name="Ottonello S."/>
            <person name="Wincker P."/>
        </authorList>
    </citation>
    <scope>NUCLEOTIDE SEQUENCE [LARGE SCALE GENOMIC DNA]</scope>
    <source>
        <strain evidence="2 3">Mel28</strain>
    </source>
</reference>
<dbReference type="KEGG" id="tml:GSTUM_00007269001"/>
<proteinExistence type="predicted"/>
<dbReference type="InParanoid" id="D5GG93"/>
<protein>
    <submittedName>
        <fullName evidence="2">(Perigord truffle) hypothetical protein</fullName>
    </submittedName>
</protein>
<feature type="chain" id="PRO_5003072078" evidence="1">
    <location>
        <begin position="22"/>
        <end position="193"/>
    </location>
</feature>
<dbReference type="AlphaFoldDB" id="D5GG93"/>